<dbReference type="InterPro" id="IPR035976">
    <property type="entry name" value="Sushi/SCR/CCP_sf"/>
</dbReference>
<evidence type="ECO:0000256" key="3">
    <source>
        <dbReference type="ARBA" id="ARBA00023157"/>
    </source>
</evidence>
<comment type="subcellular location">
    <subcellularLocation>
        <location evidence="1">Membrane</location>
    </subcellularLocation>
</comment>
<evidence type="ECO:0000256" key="2">
    <source>
        <dbReference type="ARBA" id="ARBA00023136"/>
    </source>
</evidence>
<dbReference type="SUPFAM" id="SSF57535">
    <property type="entry name" value="Complement control module/SCR domain"/>
    <property type="match status" value="1"/>
</dbReference>
<evidence type="ECO:0000313" key="5">
    <source>
        <dbReference type="EMBL" id="KAF3851404.1"/>
    </source>
</evidence>
<evidence type="ECO:0000259" key="4">
    <source>
        <dbReference type="Pfam" id="PF23263"/>
    </source>
</evidence>
<accession>A0A7J5YPD0</accession>
<sequence length="133" mass="14650">MLAMCLGEGAQFCKYDTLTTQSLRMGNATLGAYQSHLALTEALEQVVSCGWLPTPRNGKKNGTHYLEGSCLSFTCDEGFSLEVKKVIEGKSSPMMSVMCKSLRNGSVMVQTECYCSLELYYLINAGEFSEVMR</sequence>
<gene>
    <name evidence="5" type="ORF">F7725_013176</name>
</gene>
<protein>
    <recommendedName>
        <fullName evidence="4">Mucin-4-like C8-3 domain-containing protein</fullName>
    </recommendedName>
</protein>
<evidence type="ECO:0000313" key="6">
    <source>
        <dbReference type="Proteomes" id="UP000518266"/>
    </source>
</evidence>
<name>A0A7J5YPD0_DISMA</name>
<dbReference type="OrthoDB" id="6051552at2759"/>
<dbReference type="EMBL" id="JAAKFY010000010">
    <property type="protein sequence ID" value="KAF3851404.1"/>
    <property type="molecule type" value="Genomic_DNA"/>
</dbReference>
<dbReference type="Gene3D" id="2.10.70.10">
    <property type="entry name" value="Complement Module, domain 1"/>
    <property type="match status" value="1"/>
</dbReference>
<evidence type="ECO:0000256" key="1">
    <source>
        <dbReference type="ARBA" id="ARBA00004370"/>
    </source>
</evidence>
<keyword evidence="3" id="KW-1015">Disulfide bond</keyword>
<organism evidence="5 6">
    <name type="scientific">Dissostichus mawsoni</name>
    <name type="common">Antarctic cod</name>
    <dbReference type="NCBI Taxonomy" id="36200"/>
    <lineage>
        <taxon>Eukaryota</taxon>
        <taxon>Metazoa</taxon>
        <taxon>Chordata</taxon>
        <taxon>Craniata</taxon>
        <taxon>Vertebrata</taxon>
        <taxon>Euteleostomi</taxon>
        <taxon>Actinopterygii</taxon>
        <taxon>Neopterygii</taxon>
        <taxon>Teleostei</taxon>
        <taxon>Neoteleostei</taxon>
        <taxon>Acanthomorphata</taxon>
        <taxon>Eupercaria</taxon>
        <taxon>Perciformes</taxon>
        <taxon>Notothenioidei</taxon>
        <taxon>Nototheniidae</taxon>
        <taxon>Dissostichus</taxon>
    </lineage>
</organism>
<proteinExistence type="predicted"/>
<dbReference type="AlphaFoldDB" id="A0A7J5YPD0"/>
<dbReference type="InterPro" id="IPR056619">
    <property type="entry name" value="C8-3_MUC4"/>
</dbReference>
<keyword evidence="2" id="KW-0472">Membrane</keyword>
<dbReference type="InterPro" id="IPR000436">
    <property type="entry name" value="Sushi_SCR_CCP_dom"/>
</dbReference>
<comment type="caution">
    <text evidence="5">The sequence shown here is derived from an EMBL/GenBank/DDBJ whole genome shotgun (WGS) entry which is preliminary data.</text>
</comment>
<keyword evidence="6" id="KW-1185">Reference proteome</keyword>
<dbReference type="CDD" id="cd00033">
    <property type="entry name" value="CCP"/>
    <property type="match status" value="1"/>
</dbReference>
<reference evidence="5 6" key="1">
    <citation type="submission" date="2020-03" db="EMBL/GenBank/DDBJ databases">
        <title>Dissostichus mawsoni Genome sequencing and assembly.</title>
        <authorList>
            <person name="Park H."/>
        </authorList>
    </citation>
    <scope>NUCLEOTIDE SEQUENCE [LARGE SCALE GENOMIC DNA]</scope>
    <source>
        <strain evidence="5">DM0001</strain>
        <tissue evidence="5">Muscle</tissue>
    </source>
</reference>
<dbReference type="GO" id="GO:0016020">
    <property type="term" value="C:membrane"/>
    <property type="evidence" value="ECO:0007669"/>
    <property type="project" value="UniProtKB-SubCell"/>
</dbReference>
<dbReference type="Proteomes" id="UP000518266">
    <property type="component" value="Unassembled WGS sequence"/>
</dbReference>
<dbReference type="Pfam" id="PF23263">
    <property type="entry name" value="C8-3_MUC4"/>
    <property type="match status" value="1"/>
</dbReference>
<feature type="domain" description="Mucin-4-like C8-3" evidence="4">
    <location>
        <begin position="1"/>
        <end position="41"/>
    </location>
</feature>